<dbReference type="Pfam" id="PF02666">
    <property type="entry name" value="PS_Dcarbxylase"/>
    <property type="match status" value="1"/>
</dbReference>
<evidence type="ECO:0000256" key="3">
    <source>
        <dbReference type="ARBA" id="ARBA00022793"/>
    </source>
</evidence>
<keyword evidence="8 11" id="KW-0456">Lyase</keyword>
<dbReference type="NCBIfam" id="NF003685">
    <property type="entry name" value="PRK05305.2-5"/>
    <property type="match status" value="1"/>
</dbReference>
<feature type="active site" description="Schiff-base intermediate with substrate; via pyruvic acid" evidence="11">
    <location>
        <position position="204"/>
    </location>
</feature>
<keyword evidence="9 11" id="KW-1208">Phospholipid metabolism</keyword>
<feature type="site" description="Cleavage (non-hydrolytic); by autocatalysis" evidence="11">
    <location>
        <begin position="203"/>
        <end position="204"/>
    </location>
</feature>
<feature type="chain" id="PRO_5044908940" description="Phosphatidylserine decarboxylase beta chain" evidence="11">
    <location>
        <begin position="1"/>
        <end position="203"/>
    </location>
</feature>
<evidence type="ECO:0000256" key="9">
    <source>
        <dbReference type="ARBA" id="ARBA00023264"/>
    </source>
</evidence>
<dbReference type="NCBIfam" id="NF003677">
    <property type="entry name" value="PRK05305.1-1"/>
    <property type="match status" value="1"/>
</dbReference>
<dbReference type="InterPro" id="IPR033175">
    <property type="entry name" value="PSD-A"/>
</dbReference>
<evidence type="ECO:0000256" key="8">
    <source>
        <dbReference type="ARBA" id="ARBA00023239"/>
    </source>
</evidence>
<dbReference type="Proteomes" id="UP001300261">
    <property type="component" value="Unassembled WGS sequence"/>
</dbReference>
<comment type="subcellular location">
    <subcellularLocation>
        <location evidence="11">Cell membrane</location>
        <topology evidence="11">Peripheral membrane protein</topology>
    </subcellularLocation>
</comment>
<proteinExistence type="inferred from homology"/>
<dbReference type="NCBIfam" id="NF003679">
    <property type="entry name" value="PRK05305.1-3"/>
    <property type="match status" value="1"/>
</dbReference>
<name>A0ABT3R1S9_9HYPH</name>
<comment type="function">
    <text evidence="11">Catalyzes the formation of phosphatidylethanolamine (PtdEtn) from phosphatidylserine (PtdSer).</text>
</comment>
<accession>A0ABT3R1S9</accession>
<dbReference type="HAMAP" id="MF_00664">
    <property type="entry name" value="PS_decarb_PSD_A"/>
    <property type="match status" value="1"/>
</dbReference>
<evidence type="ECO:0000256" key="1">
    <source>
        <dbReference type="ARBA" id="ARBA00022475"/>
    </source>
</evidence>
<feature type="transmembrane region" description="Helical" evidence="12">
    <location>
        <begin position="35"/>
        <end position="68"/>
    </location>
</feature>
<comment type="similarity">
    <text evidence="11">Belongs to the phosphatidylserine decarboxylase family. PSD-A subfamily.</text>
</comment>
<dbReference type="NCBIfam" id="NF003678">
    <property type="entry name" value="PRK05305.1-2"/>
    <property type="match status" value="1"/>
</dbReference>
<keyword evidence="12" id="KW-1133">Transmembrane helix</keyword>
<evidence type="ECO:0000256" key="10">
    <source>
        <dbReference type="ARBA" id="ARBA00023317"/>
    </source>
</evidence>
<evidence type="ECO:0000313" key="13">
    <source>
        <dbReference type="EMBL" id="MCX2723201.1"/>
    </source>
</evidence>
<keyword evidence="5 11" id="KW-0472">Membrane</keyword>
<keyword evidence="4 11" id="KW-0443">Lipid metabolism</keyword>
<protein>
    <recommendedName>
        <fullName evidence="11">Phosphatidylserine decarboxylase proenzyme</fullName>
        <ecNumber evidence="11">4.1.1.65</ecNumber>
    </recommendedName>
    <component>
        <recommendedName>
            <fullName evidence="11">Phosphatidylserine decarboxylase alpha chain</fullName>
        </recommendedName>
    </component>
    <component>
        <recommendedName>
            <fullName evidence="11">Phosphatidylserine decarboxylase beta chain</fullName>
        </recommendedName>
    </component>
</protein>
<dbReference type="RefSeq" id="WP_265962978.1">
    <property type="nucleotide sequence ID" value="NZ_JAPEVI010000003.1"/>
</dbReference>
<dbReference type="InterPro" id="IPR003817">
    <property type="entry name" value="PS_Dcarbxylase"/>
</dbReference>
<comment type="catalytic activity">
    <reaction evidence="11">
        <text>a 1,2-diacyl-sn-glycero-3-phospho-L-serine + H(+) = a 1,2-diacyl-sn-glycero-3-phosphoethanolamine + CO2</text>
        <dbReference type="Rhea" id="RHEA:20828"/>
        <dbReference type="ChEBI" id="CHEBI:15378"/>
        <dbReference type="ChEBI" id="CHEBI:16526"/>
        <dbReference type="ChEBI" id="CHEBI:57262"/>
        <dbReference type="ChEBI" id="CHEBI:64612"/>
        <dbReference type="EC" id="4.1.1.65"/>
    </reaction>
</comment>
<keyword evidence="1 11" id="KW-1003">Cell membrane</keyword>
<comment type="subunit">
    <text evidence="11">Heterodimer of a large membrane-associated beta subunit and a small pyruvoyl-containing alpha subunit.</text>
</comment>
<evidence type="ECO:0000256" key="12">
    <source>
        <dbReference type="SAM" id="Phobius"/>
    </source>
</evidence>
<comment type="pathway">
    <text evidence="11">Phospholipid metabolism; phosphatidylethanolamine biosynthesis; phosphatidylethanolamine from CDP-diacylglycerol: step 2/2.</text>
</comment>
<keyword evidence="3 11" id="KW-0210">Decarboxylase</keyword>
<comment type="caution">
    <text evidence="13">The sequence shown here is derived from an EMBL/GenBank/DDBJ whole genome shotgun (WGS) entry which is preliminary data.</text>
</comment>
<keyword evidence="14" id="KW-1185">Reference proteome</keyword>
<feature type="modified residue" description="Pyruvic acid (Ser); by autocatalysis" evidence="11">
    <location>
        <position position="204"/>
    </location>
</feature>
<comment type="cofactor">
    <cofactor evidence="11">
        <name>pyruvate</name>
        <dbReference type="ChEBI" id="CHEBI:15361"/>
    </cofactor>
    <text evidence="11">Binds 1 pyruvoyl group covalently per subunit.</text>
</comment>
<keyword evidence="12" id="KW-0812">Transmembrane</keyword>
<evidence type="ECO:0000313" key="14">
    <source>
        <dbReference type="Proteomes" id="UP001300261"/>
    </source>
</evidence>
<dbReference type="GO" id="GO:0004609">
    <property type="term" value="F:phosphatidylserine decarboxylase activity"/>
    <property type="evidence" value="ECO:0007669"/>
    <property type="project" value="UniProtKB-EC"/>
</dbReference>
<sequence length="248" mass="27225">MKRQNCCSKERKVRMSIIDSVTKSMVPIHREGWPFIAIALVATLVVGWFVDPLFWIGLIFTGWVCYFFRDPSRVTPLGEGFVVAPADGVVSHVGLVSPPAELELGSEPLMRVSIFMNVFNCHVNRAPIGGKITRVAYRAGKFLNAELDKASEDNERNGLVIDTGETRIGVVQIAGLVARRIVCFVREGETVSTGERFGIIRFGSRLDVYMPADTTPKVALGQTMIGGETVLANLEEPQAQAQSLTRLS</sequence>
<organism evidence="13 14">
    <name type="scientific">Roseibium salinum</name>
    <dbReference type="NCBI Taxonomy" id="1604349"/>
    <lineage>
        <taxon>Bacteria</taxon>
        <taxon>Pseudomonadati</taxon>
        <taxon>Pseudomonadota</taxon>
        <taxon>Alphaproteobacteria</taxon>
        <taxon>Hyphomicrobiales</taxon>
        <taxon>Stappiaceae</taxon>
        <taxon>Roseibium</taxon>
    </lineage>
</organism>
<evidence type="ECO:0000256" key="5">
    <source>
        <dbReference type="ARBA" id="ARBA00023136"/>
    </source>
</evidence>
<keyword evidence="2 11" id="KW-0444">Lipid biosynthesis</keyword>
<evidence type="ECO:0000256" key="4">
    <source>
        <dbReference type="ARBA" id="ARBA00023098"/>
    </source>
</evidence>
<evidence type="ECO:0000256" key="6">
    <source>
        <dbReference type="ARBA" id="ARBA00023145"/>
    </source>
</evidence>
<reference evidence="13 14" key="1">
    <citation type="journal article" date="2016" name="Int. J. Syst. Evol. Microbiol.">
        <title>Labrenzia salina sp. nov., isolated from the rhizosphere of the halophyte Arthrocnemum macrostachyum.</title>
        <authorList>
            <person name="Camacho M."/>
            <person name="Redondo-Gomez S."/>
            <person name="Rodriguez-Llorente I."/>
            <person name="Rohde M."/>
            <person name="Sproer C."/>
            <person name="Schumann P."/>
            <person name="Klenk H.P."/>
            <person name="Montero-Calasanz M.D.C."/>
        </authorList>
    </citation>
    <scope>NUCLEOTIDE SEQUENCE [LARGE SCALE GENOMIC DNA]</scope>
    <source>
        <strain evidence="13 14">DSM 29163</strain>
    </source>
</reference>
<gene>
    <name evidence="11" type="primary">psd</name>
    <name evidence="13" type="ORF">ON753_12575</name>
</gene>
<dbReference type="PANTHER" id="PTHR35809:SF1">
    <property type="entry name" value="ARCHAETIDYLSERINE DECARBOXYLASE PROENZYME-RELATED"/>
    <property type="match status" value="1"/>
</dbReference>
<keyword evidence="6 11" id="KW-0865">Zymogen</keyword>
<evidence type="ECO:0000256" key="11">
    <source>
        <dbReference type="HAMAP-Rule" id="MF_00664"/>
    </source>
</evidence>
<evidence type="ECO:0000256" key="7">
    <source>
        <dbReference type="ARBA" id="ARBA00023209"/>
    </source>
</evidence>
<dbReference type="PANTHER" id="PTHR35809">
    <property type="entry name" value="ARCHAETIDYLSERINE DECARBOXYLASE PROENZYME-RELATED"/>
    <property type="match status" value="1"/>
</dbReference>
<keyword evidence="10 11" id="KW-0670">Pyruvate</keyword>
<feature type="chain" id="PRO_5044908941" description="Phosphatidylserine decarboxylase alpha chain" evidence="11">
    <location>
        <begin position="204"/>
        <end position="248"/>
    </location>
</feature>
<dbReference type="EC" id="4.1.1.65" evidence="11"/>
<keyword evidence="7 11" id="KW-0594">Phospholipid biosynthesis</keyword>
<dbReference type="EMBL" id="JAPEVI010000003">
    <property type="protein sequence ID" value="MCX2723201.1"/>
    <property type="molecule type" value="Genomic_DNA"/>
</dbReference>
<comment type="PTM">
    <text evidence="11">Is synthesized initially as an inactive proenzyme. Formation of the active enzyme involves a self-maturation process in which the active site pyruvoyl group is generated from an internal serine residue via an autocatalytic post-translational modification. Two non-identical subunits are generated from the proenzyme in this reaction, and the pyruvate is formed at the N-terminus of the alpha chain, which is derived from the carboxyl end of the proenzyme. The post-translation cleavage follows an unusual pathway, termed non-hydrolytic serinolysis, in which the side chain hydroxyl group of the serine supplies its oxygen atom to form the C-terminus of the beta chain, while the remainder of the serine residue undergoes an oxidative deamination to produce ammonia and the pyruvoyl prosthetic group on the alpha chain.</text>
</comment>
<evidence type="ECO:0000256" key="2">
    <source>
        <dbReference type="ARBA" id="ARBA00022516"/>
    </source>
</evidence>